<accession>A0AAU9J4Q0</accession>
<keyword evidence="7" id="KW-0418">Kinase</keyword>
<dbReference type="EMBL" id="CAJZBQ010000020">
    <property type="protein sequence ID" value="CAG9318512.1"/>
    <property type="molecule type" value="Genomic_DNA"/>
</dbReference>
<sequence>MEQRTAAKKPETRERPEISAVSREKAEAAKAYIEQKYSKLKREETEKREGWNELSRKMNELSLSTTDQELIKQEILHKEAEQLRQKRKRTSVFDFEPIAIIGRGAFGEVRVVRSKITGEILAMKKMNKSEMIRKNQVQHIRAERNVLALANNPWIVELKYSFQDERYLYLTMEYLPGGDLMTILIKRDILPEAEARFYLAEMIMAVDSVHKLNYIHRDLKPDNILVDSEGHVKLSDFGLCKMSEIQTDHPYSNLRKIEEDAKTKQYIEKKSDYKRNRALAYSTVGTPDYIAPEVFGRNGYTETVDWWSLGVILYEMVVGYPPFFSDEPSITCQKILHWSKTLAIPREANLSRSVSDLIRKLVCDPQNRLGVNGVEEIQRHPFFLGIDWERLRSSRAPWVPELKSEIDTSNFDQFEEVEPFYPPEGERKRKSKKDNNFIGYTYKKELENQRTSLVTALQELDAVRSSIPAPASQPVQKYNKPQFVMNSQELYSS</sequence>
<dbReference type="GO" id="GO:0004674">
    <property type="term" value="F:protein serine/threonine kinase activity"/>
    <property type="evidence" value="ECO:0007669"/>
    <property type="project" value="UniProtKB-KW"/>
</dbReference>
<reference evidence="16" key="1">
    <citation type="submission" date="2021-09" db="EMBL/GenBank/DDBJ databases">
        <authorList>
            <consortium name="AG Swart"/>
            <person name="Singh M."/>
            <person name="Singh A."/>
            <person name="Seah K."/>
            <person name="Emmerich C."/>
        </authorList>
    </citation>
    <scope>NUCLEOTIDE SEQUENCE</scope>
    <source>
        <strain evidence="16">ATCC30299</strain>
    </source>
</reference>
<dbReference type="InterPro" id="IPR000961">
    <property type="entry name" value="AGC-kinase_C"/>
</dbReference>
<evidence type="ECO:0000256" key="4">
    <source>
        <dbReference type="ARBA" id="ARBA00022553"/>
    </source>
</evidence>
<dbReference type="CDD" id="cd05599">
    <property type="entry name" value="STKc_NDR_like"/>
    <property type="match status" value="1"/>
</dbReference>
<dbReference type="Proteomes" id="UP001162131">
    <property type="component" value="Unassembled WGS sequence"/>
</dbReference>
<comment type="caution">
    <text evidence="16">The sequence shown here is derived from an EMBL/GenBank/DDBJ whole genome shotgun (WGS) entry which is preliminary data.</text>
</comment>
<evidence type="ECO:0000256" key="10">
    <source>
        <dbReference type="ARBA" id="ARBA00048679"/>
    </source>
</evidence>
<dbReference type="CDD" id="cd21742">
    <property type="entry name" value="MobB_NDR_LATS-like"/>
    <property type="match status" value="1"/>
</dbReference>
<dbReference type="GO" id="GO:0005737">
    <property type="term" value="C:cytoplasm"/>
    <property type="evidence" value="ECO:0007669"/>
    <property type="project" value="UniProtKB-ARBA"/>
</dbReference>
<dbReference type="Pfam" id="PF00433">
    <property type="entry name" value="Pkinase_C"/>
    <property type="match status" value="1"/>
</dbReference>
<dbReference type="Pfam" id="PF00069">
    <property type="entry name" value="Pkinase"/>
    <property type="match status" value="1"/>
</dbReference>
<evidence type="ECO:0000256" key="13">
    <source>
        <dbReference type="SAM" id="MobiDB-lite"/>
    </source>
</evidence>
<evidence type="ECO:0000256" key="2">
    <source>
        <dbReference type="ARBA" id="ARBA00012513"/>
    </source>
</evidence>
<dbReference type="GO" id="GO:0005524">
    <property type="term" value="F:ATP binding"/>
    <property type="evidence" value="ECO:0007669"/>
    <property type="project" value="UniProtKB-UniRule"/>
</dbReference>
<keyword evidence="3 12" id="KW-0723">Serine/threonine-protein kinase</keyword>
<evidence type="ECO:0000313" key="17">
    <source>
        <dbReference type="Proteomes" id="UP001162131"/>
    </source>
</evidence>
<dbReference type="FunFam" id="3.30.200.20:FF:000192">
    <property type="entry name" value="Serine/threonine-protein kinase cot-1"/>
    <property type="match status" value="1"/>
</dbReference>
<evidence type="ECO:0000256" key="3">
    <source>
        <dbReference type="ARBA" id="ARBA00022527"/>
    </source>
</evidence>
<evidence type="ECO:0000256" key="6">
    <source>
        <dbReference type="ARBA" id="ARBA00022741"/>
    </source>
</evidence>
<dbReference type="InterPro" id="IPR017892">
    <property type="entry name" value="Pkinase_C"/>
</dbReference>
<comment type="catalytic activity">
    <reaction evidence="10">
        <text>L-seryl-[protein] + ATP = O-phospho-L-seryl-[protein] + ADP + H(+)</text>
        <dbReference type="Rhea" id="RHEA:17989"/>
        <dbReference type="Rhea" id="RHEA-COMP:9863"/>
        <dbReference type="Rhea" id="RHEA-COMP:11604"/>
        <dbReference type="ChEBI" id="CHEBI:15378"/>
        <dbReference type="ChEBI" id="CHEBI:29999"/>
        <dbReference type="ChEBI" id="CHEBI:30616"/>
        <dbReference type="ChEBI" id="CHEBI:83421"/>
        <dbReference type="ChEBI" id="CHEBI:456216"/>
        <dbReference type="EC" id="2.7.11.1"/>
    </reaction>
</comment>
<feature type="domain" description="Protein kinase" evidence="14">
    <location>
        <begin position="95"/>
        <end position="383"/>
    </location>
</feature>
<dbReference type="PANTHER" id="PTHR22988">
    <property type="entry name" value="MYOTONIC DYSTROPHY S/T KINASE-RELATED"/>
    <property type="match status" value="1"/>
</dbReference>
<evidence type="ECO:0000259" key="14">
    <source>
        <dbReference type="PROSITE" id="PS50011"/>
    </source>
</evidence>
<dbReference type="PROSITE" id="PS00108">
    <property type="entry name" value="PROTEIN_KINASE_ST"/>
    <property type="match status" value="1"/>
</dbReference>
<name>A0AAU9J4Q0_9CILI</name>
<dbReference type="PROSITE" id="PS50011">
    <property type="entry name" value="PROTEIN_KINASE_DOM"/>
    <property type="match status" value="1"/>
</dbReference>
<feature type="binding site" evidence="11">
    <location>
        <position position="134"/>
    </location>
    <ligand>
        <name>ATP</name>
        <dbReference type="ChEBI" id="CHEBI:30616"/>
    </ligand>
</feature>
<comment type="catalytic activity">
    <reaction evidence="9">
        <text>L-threonyl-[protein] + ATP = O-phospho-L-threonyl-[protein] + ADP + H(+)</text>
        <dbReference type="Rhea" id="RHEA:46608"/>
        <dbReference type="Rhea" id="RHEA-COMP:11060"/>
        <dbReference type="Rhea" id="RHEA-COMP:11605"/>
        <dbReference type="ChEBI" id="CHEBI:15378"/>
        <dbReference type="ChEBI" id="CHEBI:30013"/>
        <dbReference type="ChEBI" id="CHEBI:30616"/>
        <dbReference type="ChEBI" id="CHEBI:61977"/>
        <dbReference type="ChEBI" id="CHEBI:456216"/>
        <dbReference type="EC" id="2.7.11.1"/>
    </reaction>
</comment>
<organism evidence="16 17">
    <name type="scientific">Blepharisma stoltei</name>
    <dbReference type="NCBI Taxonomy" id="1481888"/>
    <lineage>
        <taxon>Eukaryota</taxon>
        <taxon>Sar</taxon>
        <taxon>Alveolata</taxon>
        <taxon>Ciliophora</taxon>
        <taxon>Postciliodesmatophora</taxon>
        <taxon>Heterotrichea</taxon>
        <taxon>Heterotrichida</taxon>
        <taxon>Blepharismidae</taxon>
        <taxon>Blepharisma</taxon>
    </lineage>
</organism>
<keyword evidence="4" id="KW-0597">Phosphoprotein</keyword>
<evidence type="ECO:0000256" key="12">
    <source>
        <dbReference type="RuleBase" id="RU000304"/>
    </source>
</evidence>
<feature type="domain" description="AGC-kinase C-terminal" evidence="15">
    <location>
        <begin position="384"/>
        <end position="452"/>
    </location>
</feature>
<evidence type="ECO:0000313" key="16">
    <source>
        <dbReference type="EMBL" id="CAG9318512.1"/>
    </source>
</evidence>
<dbReference type="Gene3D" id="1.10.510.10">
    <property type="entry name" value="Transferase(Phosphotransferase) domain 1"/>
    <property type="match status" value="1"/>
</dbReference>
<gene>
    <name evidence="16" type="ORF">BSTOLATCC_MIC20985</name>
</gene>
<evidence type="ECO:0000256" key="9">
    <source>
        <dbReference type="ARBA" id="ARBA00047899"/>
    </source>
</evidence>
<keyword evidence="17" id="KW-1185">Reference proteome</keyword>
<evidence type="ECO:0000256" key="11">
    <source>
        <dbReference type="PROSITE-ProRule" id="PRU10141"/>
    </source>
</evidence>
<dbReference type="Gene3D" id="3.30.200.20">
    <property type="entry name" value="Phosphorylase Kinase, domain 1"/>
    <property type="match status" value="1"/>
</dbReference>
<dbReference type="AlphaFoldDB" id="A0AAU9J4Q0"/>
<dbReference type="PROSITE" id="PS00107">
    <property type="entry name" value="PROTEIN_KINASE_ATP"/>
    <property type="match status" value="1"/>
</dbReference>
<comment type="similarity">
    <text evidence="1">Belongs to the protein kinase superfamily. AGC Ser/Thr protein kinase family.</text>
</comment>
<feature type="region of interest" description="Disordered" evidence="13">
    <location>
        <begin position="1"/>
        <end position="24"/>
    </location>
</feature>
<dbReference type="EC" id="2.7.11.1" evidence="2"/>
<evidence type="ECO:0000256" key="8">
    <source>
        <dbReference type="ARBA" id="ARBA00022840"/>
    </source>
</evidence>
<dbReference type="InterPro" id="IPR000719">
    <property type="entry name" value="Prot_kinase_dom"/>
</dbReference>
<keyword evidence="8 11" id="KW-0067">ATP-binding</keyword>
<dbReference type="InterPro" id="IPR059233">
    <property type="entry name" value="MobB_NdrA/B/Cbk1"/>
</dbReference>
<dbReference type="SMART" id="SM00220">
    <property type="entry name" value="S_TKc"/>
    <property type="match status" value="1"/>
</dbReference>
<dbReference type="FunFam" id="1.10.510.10:FF:000570">
    <property type="entry name" value="Non-specific serine/threonine protein kinase"/>
    <property type="match status" value="1"/>
</dbReference>
<keyword evidence="5" id="KW-0808">Transferase</keyword>
<dbReference type="PROSITE" id="PS51285">
    <property type="entry name" value="AGC_KINASE_CTER"/>
    <property type="match status" value="1"/>
</dbReference>
<evidence type="ECO:0000256" key="1">
    <source>
        <dbReference type="ARBA" id="ARBA00009903"/>
    </source>
</evidence>
<dbReference type="PANTHER" id="PTHR22988:SF76">
    <property type="entry name" value="CHROMOSOME UNDETERMINED SCAFFOLD_135, WHOLE GENOME SHOTGUN SEQUENCE"/>
    <property type="match status" value="1"/>
</dbReference>
<evidence type="ECO:0000256" key="7">
    <source>
        <dbReference type="ARBA" id="ARBA00022777"/>
    </source>
</evidence>
<protein>
    <recommendedName>
        <fullName evidence="2">non-specific serine/threonine protein kinase</fullName>
        <ecNumber evidence="2">2.7.11.1</ecNumber>
    </recommendedName>
</protein>
<dbReference type="SUPFAM" id="SSF56112">
    <property type="entry name" value="Protein kinase-like (PK-like)"/>
    <property type="match status" value="1"/>
</dbReference>
<dbReference type="InterPro" id="IPR050839">
    <property type="entry name" value="Rho-assoc_Ser/Thr_Kinase"/>
</dbReference>
<dbReference type="InterPro" id="IPR011009">
    <property type="entry name" value="Kinase-like_dom_sf"/>
</dbReference>
<proteinExistence type="inferred from homology"/>
<dbReference type="InterPro" id="IPR017441">
    <property type="entry name" value="Protein_kinase_ATP_BS"/>
</dbReference>
<dbReference type="SMART" id="SM00133">
    <property type="entry name" value="S_TK_X"/>
    <property type="match status" value="1"/>
</dbReference>
<keyword evidence="6 11" id="KW-0547">Nucleotide-binding</keyword>
<dbReference type="InterPro" id="IPR008271">
    <property type="entry name" value="Ser/Thr_kinase_AS"/>
</dbReference>
<evidence type="ECO:0000256" key="5">
    <source>
        <dbReference type="ARBA" id="ARBA00022679"/>
    </source>
</evidence>
<evidence type="ECO:0000259" key="15">
    <source>
        <dbReference type="PROSITE" id="PS51285"/>
    </source>
</evidence>